<name>A0A314XM55_PRUYE</name>
<keyword evidence="2" id="KW-1185">Reference proteome</keyword>
<comment type="caution">
    <text evidence="1">The sequence shown here is derived from an EMBL/GenBank/DDBJ whole genome shotgun (WGS) entry which is preliminary data.</text>
</comment>
<dbReference type="EMBL" id="PJQY01002217">
    <property type="protein sequence ID" value="PQP95604.1"/>
    <property type="molecule type" value="Genomic_DNA"/>
</dbReference>
<organism evidence="1 2">
    <name type="scientific">Prunus yedoensis var. nudiflora</name>
    <dbReference type="NCBI Taxonomy" id="2094558"/>
    <lineage>
        <taxon>Eukaryota</taxon>
        <taxon>Viridiplantae</taxon>
        <taxon>Streptophyta</taxon>
        <taxon>Embryophyta</taxon>
        <taxon>Tracheophyta</taxon>
        <taxon>Spermatophyta</taxon>
        <taxon>Magnoliopsida</taxon>
        <taxon>eudicotyledons</taxon>
        <taxon>Gunneridae</taxon>
        <taxon>Pentapetalae</taxon>
        <taxon>rosids</taxon>
        <taxon>fabids</taxon>
        <taxon>Rosales</taxon>
        <taxon>Rosaceae</taxon>
        <taxon>Amygdaloideae</taxon>
        <taxon>Amygdaleae</taxon>
        <taxon>Prunus</taxon>
    </lineage>
</organism>
<gene>
    <name evidence="1" type="ORF">Pyn_01264</name>
</gene>
<evidence type="ECO:0000313" key="1">
    <source>
        <dbReference type="EMBL" id="PQP95604.1"/>
    </source>
</evidence>
<dbReference type="OrthoDB" id="10594532at2759"/>
<dbReference type="Proteomes" id="UP000250321">
    <property type="component" value="Unassembled WGS sequence"/>
</dbReference>
<sequence>MLAVKTVLFHAGITFHVSDSDYSIPLPEDKMDDIPGDEMDDDHGDKSAPQITINLDAARLKKAMLDVKNGVVGAASTLFTWCRQIENGVLTWERLDRGLSNIDWERLVLSMLWTGLQLVSLCLAPLRSV</sequence>
<proteinExistence type="predicted"/>
<reference evidence="1 2" key="1">
    <citation type="submission" date="2018-02" db="EMBL/GenBank/DDBJ databases">
        <title>Draft genome of wild Prunus yedoensis var. nudiflora.</title>
        <authorList>
            <person name="Baek S."/>
            <person name="Kim J.-H."/>
            <person name="Choi K."/>
            <person name="Kim G.-B."/>
            <person name="Cho A."/>
            <person name="Jang H."/>
            <person name="Shin C.-H."/>
            <person name="Yu H.-J."/>
            <person name="Mun J.-H."/>
        </authorList>
    </citation>
    <scope>NUCLEOTIDE SEQUENCE [LARGE SCALE GENOMIC DNA]</scope>
    <source>
        <strain evidence="2">cv. Jeju island</strain>
        <tissue evidence="1">Leaf</tissue>
    </source>
</reference>
<evidence type="ECO:0000313" key="2">
    <source>
        <dbReference type="Proteomes" id="UP000250321"/>
    </source>
</evidence>
<dbReference type="AlphaFoldDB" id="A0A314XM55"/>
<protein>
    <submittedName>
        <fullName evidence="1">Uncharacterized protein</fullName>
    </submittedName>
</protein>
<accession>A0A314XM55</accession>